<evidence type="ECO:0000313" key="2">
    <source>
        <dbReference type="EMBL" id="TCL09138.1"/>
    </source>
</evidence>
<reference evidence="2 3" key="1">
    <citation type="submission" date="2019-03" db="EMBL/GenBank/DDBJ databases">
        <title>Genomic Encyclopedia of Archaeal and Bacterial Type Strains, Phase II (KMG-II): from individual species to whole genera.</title>
        <authorList>
            <person name="Goeker M."/>
        </authorList>
    </citation>
    <scope>NUCLEOTIDE SEQUENCE [LARGE SCALE GENOMIC DNA]</scope>
    <source>
        <strain evidence="2 3">DSM 26433</strain>
    </source>
</reference>
<dbReference type="InterPro" id="IPR050114">
    <property type="entry name" value="UPF0173_UPF0282_UlaG_hydrolase"/>
</dbReference>
<dbReference type="PANTHER" id="PTHR43546">
    <property type="entry name" value="UPF0173 METAL-DEPENDENT HYDROLASE MJ1163-RELATED"/>
    <property type="match status" value="1"/>
</dbReference>
<gene>
    <name evidence="2" type="ORF">BXY66_1181</name>
</gene>
<proteinExistence type="predicted"/>
<keyword evidence="1" id="KW-0732">Signal</keyword>
<dbReference type="AlphaFoldDB" id="A0A4R1NV49"/>
<feature type="chain" id="PRO_5020390759" evidence="1">
    <location>
        <begin position="27"/>
        <end position="373"/>
    </location>
</feature>
<dbReference type="Proteomes" id="UP000295673">
    <property type="component" value="Unassembled WGS sequence"/>
</dbReference>
<accession>A0A4R1NV49</accession>
<name>A0A4R1NV49_9RHOB</name>
<organism evidence="2 3">
    <name type="scientific">Shimia isoporae</name>
    <dbReference type="NCBI Taxonomy" id="647720"/>
    <lineage>
        <taxon>Bacteria</taxon>
        <taxon>Pseudomonadati</taxon>
        <taxon>Pseudomonadota</taxon>
        <taxon>Alphaproteobacteria</taxon>
        <taxon>Rhodobacterales</taxon>
        <taxon>Roseobacteraceae</taxon>
    </lineage>
</organism>
<protein>
    <submittedName>
        <fullName evidence="2">L-ascorbate metabolism protein UlaG (Beta-lactamase superfamily)</fullName>
    </submittedName>
</protein>
<sequence length="373" mass="40359">MPRILKRAIPCLLALAGLALVLPSCSNEFRKRVETDTLPVTEDKERFTVKFSGVSTILVDDGRTQVLIDGYFSRVHRSLFNTMAPDLEQIVAGSDALGIRDFECINAVAEPANTCASRQYSGLSVIIPAHGHYDHAMDSAIVAARHGAILLADESGRDLRAAARTFVGDNCDDCDWDRVAPSEYFDSGAQNARSFGAGSFKITLYRTEHFCSFITEFGAGNNPEDIVLPTSLFGMKEGVAVSILVEQGDKGLLIVPSSNAFETVVAEHGIKADVVMMGIGGNGWKSKSYLENVFTSLAEEAGAKRIIPIHWDKDSTKLFGEGHDSQNVQLEPSAIMRLDRTLAVMDSVTQEFAADVGFAPVIDAFDPFAGIDS</sequence>
<evidence type="ECO:0000313" key="3">
    <source>
        <dbReference type="Proteomes" id="UP000295673"/>
    </source>
</evidence>
<comment type="caution">
    <text evidence="2">The sequence shown here is derived from an EMBL/GenBank/DDBJ whole genome shotgun (WGS) entry which is preliminary data.</text>
</comment>
<evidence type="ECO:0000256" key="1">
    <source>
        <dbReference type="SAM" id="SignalP"/>
    </source>
</evidence>
<feature type="signal peptide" evidence="1">
    <location>
        <begin position="1"/>
        <end position="26"/>
    </location>
</feature>
<keyword evidence="3" id="KW-1185">Reference proteome</keyword>
<dbReference type="InterPro" id="IPR036866">
    <property type="entry name" value="RibonucZ/Hydroxyglut_hydro"/>
</dbReference>
<dbReference type="Gene3D" id="3.60.15.10">
    <property type="entry name" value="Ribonuclease Z/Hydroxyacylglutathione hydrolase-like"/>
    <property type="match status" value="1"/>
</dbReference>
<dbReference type="EMBL" id="SMGR01000001">
    <property type="protein sequence ID" value="TCL09138.1"/>
    <property type="molecule type" value="Genomic_DNA"/>
</dbReference>
<dbReference type="SUPFAM" id="SSF56281">
    <property type="entry name" value="Metallo-hydrolase/oxidoreductase"/>
    <property type="match status" value="1"/>
</dbReference>